<comment type="similarity">
    <text evidence="1 8">Belongs to the SELO family.</text>
</comment>
<feature type="binding site" evidence="8">
    <location>
        <position position="135"/>
    </location>
    <ligand>
        <name>ATP</name>
        <dbReference type="ChEBI" id="CHEBI:30616"/>
    </ligand>
</feature>
<dbReference type="PANTHER" id="PTHR32057">
    <property type="entry name" value="PROTEIN ADENYLYLTRANSFERASE SELO, MITOCHONDRIAL"/>
    <property type="match status" value="1"/>
</dbReference>
<comment type="catalytic activity">
    <reaction evidence="8">
        <text>L-histidyl-[protein] + UTP = N(tele)-(5'-uridylyl)-L-histidyl-[protein] + diphosphate</text>
        <dbReference type="Rhea" id="RHEA:83891"/>
        <dbReference type="Rhea" id="RHEA-COMP:9745"/>
        <dbReference type="Rhea" id="RHEA-COMP:20239"/>
        <dbReference type="ChEBI" id="CHEBI:29979"/>
        <dbReference type="ChEBI" id="CHEBI:33019"/>
        <dbReference type="ChEBI" id="CHEBI:46398"/>
        <dbReference type="ChEBI" id="CHEBI:233474"/>
    </reaction>
</comment>
<dbReference type="HAMAP" id="MF_00692">
    <property type="entry name" value="SelO"/>
    <property type="match status" value="1"/>
</dbReference>
<evidence type="ECO:0000256" key="5">
    <source>
        <dbReference type="ARBA" id="ARBA00022741"/>
    </source>
</evidence>
<dbReference type="EC" id="2.7.7.-" evidence="8"/>
<comment type="catalytic activity">
    <reaction evidence="8">
        <text>L-threonyl-[protein] + ATP = 3-O-(5'-adenylyl)-L-threonyl-[protein] + diphosphate</text>
        <dbReference type="Rhea" id="RHEA:54292"/>
        <dbReference type="Rhea" id="RHEA-COMP:11060"/>
        <dbReference type="Rhea" id="RHEA-COMP:13847"/>
        <dbReference type="ChEBI" id="CHEBI:30013"/>
        <dbReference type="ChEBI" id="CHEBI:30616"/>
        <dbReference type="ChEBI" id="CHEBI:33019"/>
        <dbReference type="ChEBI" id="CHEBI:138113"/>
        <dbReference type="EC" id="2.7.7.108"/>
    </reaction>
</comment>
<gene>
    <name evidence="8" type="primary">ydiU</name>
    <name evidence="8" type="synonym">selO</name>
    <name evidence="9" type="ORF">GCM10022278_26380</name>
</gene>
<dbReference type="Proteomes" id="UP001501337">
    <property type="component" value="Unassembled WGS sequence"/>
</dbReference>
<evidence type="ECO:0000256" key="1">
    <source>
        <dbReference type="ARBA" id="ARBA00009747"/>
    </source>
</evidence>
<evidence type="ECO:0000256" key="6">
    <source>
        <dbReference type="ARBA" id="ARBA00022840"/>
    </source>
</evidence>
<feature type="binding site" evidence="8">
    <location>
        <position position="123"/>
    </location>
    <ligand>
        <name>ATP</name>
        <dbReference type="ChEBI" id="CHEBI:30616"/>
    </ligand>
</feature>
<feature type="binding site" evidence="8">
    <location>
        <position position="108"/>
    </location>
    <ligand>
        <name>ATP</name>
        <dbReference type="ChEBI" id="CHEBI:30616"/>
    </ligand>
</feature>
<feature type="binding site" evidence="8">
    <location>
        <position position="276"/>
    </location>
    <ligand>
        <name>Mg(2+)</name>
        <dbReference type="ChEBI" id="CHEBI:18420"/>
    </ligand>
</feature>
<comment type="function">
    <text evidence="8">Nucleotidyltransferase involved in the post-translational modification of proteins. It can catalyze the addition of adenosine monophosphate (AMP) or uridine monophosphate (UMP) to a protein, resulting in modifications known as AMPylation and UMPylation.</text>
</comment>
<keyword evidence="6 8" id="KW-0067">ATP-binding</keyword>
<dbReference type="InterPro" id="IPR003846">
    <property type="entry name" value="SelO"/>
</dbReference>
<keyword evidence="7 8" id="KW-0460">Magnesium</keyword>
<comment type="catalytic activity">
    <reaction evidence="8">
        <text>L-seryl-[protein] + UTP = O-(5'-uridylyl)-L-seryl-[protein] + diphosphate</text>
        <dbReference type="Rhea" id="RHEA:64604"/>
        <dbReference type="Rhea" id="RHEA-COMP:9863"/>
        <dbReference type="Rhea" id="RHEA-COMP:16635"/>
        <dbReference type="ChEBI" id="CHEBI:29999"/>
        <dbReference type="ChEBI" id="CHEBI:33019"/>
        <dbReference type="ChEBI" id="CHEBI:46398"/>
        <dbReference type="ChEBI" id="CHEBI:156051"/>
    </reaction>
</comment>
<evidence type="ECO:0000256" key="3">
    <source>
        <dbReference type="ARBA" id="ARBA00022695"/>
    </source>
</evidence>
<comment type="catalytic activity">
    <reaction evidence="8">
        <text>L-tyrosyl-[protein] + ATP = O-(5'-adenylyl)-L-tyrosyl-[protein] + diphosphate</text>
        <dbReference type="Rhea" id="RHEA:54288"/>
        <dbReference type="Rhea" id="RHEA-COMP:10136"/>
        <dbReference type="Rhea" id="RHEA-COMP:13846"/>
        <dbReference type="ChEBI" id="CHEBI:30616"/>
        <dbReference type="ChEBI" id="CHEBI:33019"/>
        <dbReference type="ChEBI" id="CHEBI:46858"/>
        <dbReference type="ChEBI" id="CHEBI:83624"/>
        <dbReference type="EC" id="2.7.7.108"/>
    </reaction>
</comment>
<dbReference type="EMBL" id="BAABBO010000011">
    <property type="protein sequence ID" value="GAA3967322.1"/>
    <property type="molecule type" value="Genomic_DNA"/>
</dbReference>
<comment type="cofactor">
    <cofactor evidence="8">
        <name>Mg(2+)</name>
        <dbReference type="ChEBI" id="CHEBI:18420"/>
    </cofactor>
    <cofactor evidence="8">
        <name>Mn(2+)</name>
        <dbReference type="ChEBI" id="CHEBI:29035"/>
    </cofactor>
</comment>
<sequence>MLTTTHFHNRFTDELGGTTLEMRIPQQLADSFYAPCEPEKVPKPRLLAWSNDAAASAGLPSLDDDPELRQTLADIFTGNTLLPGMNPVATVYGGHQFGHWAGQLGDGRAILLGETSGIELQLKGSGRTPFSRGSDGRAVLRSSVREYVCSEAMHHLGVPGTRALSLCSTGAEVVRDMFYDGHPRHETGAIVCRTAPSFLRFGHFEIFAARKQFECLRQLADFSIRHYFPDIHADREQSDSKTTYLRWFEAICHLTMDMIVHWSRVGFVHGVMNTDNMSILGLTIDYGPFGWQEDFDPVFTPNTSDREARYCFGNQPGVARWNLACLANALYPLIEDVPALTKVIEGAEQYLVAAMHSMRLGKLGFSPADQHSLAHSETTALLTDLDALMKTSKMDFTLFFSMLGESDVLEAKLPNPEAQNMLAERLSSAAYKPLDENTLQLWAGWFANYSRIHADLAGKSEEQGEGGRRAAILSSHNPVFIPRNYLLVSAFEALDEGDASILEDLMQASREPYRRFTAIDVYGKRPDWADNYPGAAALSCSS</sequence>
<dbReference type="Pfam" id="PF02696">
    <property type="entry name" value="SelO"/>
    <property type="match status" value="1"/>
</dbReference>
<feature type="binding site" evidence="8">
    <location>
        <position position="107"/>
    </location>
    <ligand>
        <name>ATP</name>
        <dbReference type="ChEBI" id="CHEBI:30616"/>
    </ligand>
</feature>
<keyword evidence="4 8" id="KW-0479">Metal-binding</keyword>
<evidence type="ECO:0000313" key="9">
    <source>
        <dbReference type="EMBL" id="GAA3967322.1"/>
    </source>
</evidence>
<evidence type="ECO:0000256" key="7">
    <source>
        <dbReference type="ARBA" id="ARBA00022842"/>
    </source>
</evidence>
<keyword evidence="3 8" id="KW-0548">Nucleotidyltransferase</keyword>
<dbReference type="RefSeq" id="WP_344807098.1">
    <property type="nucleotide sequence ID" value="NZ_BAABBO010000011.1"/>
</dbReference>
<dbReference type="EC" id="2.7.7.108" evidence="8"/>
<dbReference type="NCBIfam" id="NF000658">
    <property type="entry name" value="PRK00029.1"/>
    <property type="match status" value="1"/>
</dbReference>
<feature type="binding site" evidence="8">
    <location>
        <position position="193"/>
    </location>
    <ligand>
        <name>ATP</name>
        <dbReference type="ChEBI" id="CHEBI:30616"/>
    </ligand>
</feature>
<keyword evidence="2 8" id="KW-0808">Transferase</keyword>
<evidence type="ECO:0000256" key="8">
    <source>
        <dbReference type="HAMAP-Rule" id="MF_00692"/>
    </source>
</evidence>
<feature type="binding site" evidence="8">
    <location>
        <position position="285"/>
    </location>
    <ligand>
        <name>ATP</name>
        <dbReference type="ChEBI" id="CHEBI:30616"/>
    </ligand>
</feature>
<comment type="catalytic activity">
    <reaction evidence="8">
        <text>L-tyrosyl-[protein] + UTP = O-(5'-uridylyl)-L-tyrosyl-[protein] + diphosphate</text>
        <dbReference type="Rhea" id="RHEA:83887"/>
        <dbReference type="Rhea" id="RHEA-COMP:10136"/>
        <dbReference type="Rhea" id="RHEA-COMP:20238"/>
        <dbReference type="ChEBI" id="CHEBI:33019"/>
        <dbReference type="ChEBI" id="CHEBI:46398"/>
        <dbReference type="ChEBI" id="CHEBI:46858"/>
        <dbReference type="ChEBI" id="CHEBI:90602"/>
    </reaction>
</comment>
<dbReference type="PANTHER" id="PTHR32057:SF14">
    <property type="entry name" value="PROTEIN ADENYLYLTRANSFERASE SELO, MITOCHONDRIAL"/>
    <property type="match status" value="1"/>
</dbReference>
<keyword evidence="10" id="KW-1185">Reference proteome</keyword>
<evidence type="ECO:0000256" key="4">
    <source>
        <dbReference type="ARBA" id="ARBA00022723"/>
    </source>
</evidence>
<feature type="binding site" evidence="8">
    <location>
        <position position="285"/>
    </location>
    <ligand>
        <name>Mg(2+)</name>
        <dbReference type="ChEBI" id="CHEBI:18420"/>
    </ligand>
</feature>
<reference evidence="10" key="1">
    <citation type="journal article" date="2019" name="Int. J. Syst. Evol. Microbiol.">
        <title>The Global Catalogue of Microorganisms (GCM) 10K type strain sequencing project: providing services to taxonomists for standard genome sequencing and annotation.</title>
        <authorList>
            <consortium name="The Broad Institute Genomics Platform"/>
            <consortium name="The Broad Institute Genome Sequencing Center for Infectious Disease"/>
            <person name="Wu L."/>
            <person name="Ma J."/>
        </authorList>
    </citation>
    <scope>NUCLEOTIDE SEQUENCE [LARGE SCALE GENOMIC DNA]</scope>
    <source>
        <strain evidence="10">JCM 17555</strain>
    </source>
</reference>
<feature type="active site" description="Proton acceptor" evidence="8">
    <location>
        <position position="275"/>
    </location>
</feature>
<organism evidence="9 10">
    <name type="scientific">Allohahella marinimesophila</name>
    <dbReference type="NCBI Taxonomy" id="1054972"/>
    <lineage>
        <taxon>Bacteria</taxon>
        <taxon>Pseudomonadati</taxon>
        <taxon>Pseudomonadota</taxon>
        <taxon>Gammaproteobacteria</taxon>
        <taxon>Oceanospirillales</taxon>
        <taxon>Hahellaceae</taxon>
        <taxon>Allohahella</taxon>
    </lineage>
</organism>
<keyword evidence="5 8" id="KW-0547">Nucleotide-binding</keyword>
<evidence type="ECO:0000256" key="2">
    <source>
        <dbReference type="ARBA" id="ARBA00022679"/>
    </source>
</evidence>
<evidence type="ECO:0000313" key="10">
    <source>
        <dbReference type="Proteomes" id="UP001501337"/>
    </source>
</evidence>
<feature type="binding site" evidence="8">
    <location>
        <position position="136"/>
    </location>
    <ligand>
        <name>ATP</name>
        <dbReference type="ChEBI" id="CHEBI:30616"/>
    </ligand>
</feature>
<proteinExistence type="inferred from homology"/>
<comment type="catalytic activity">
    <reaction evidence="8">
        <text>L-seryl-[protein] + ATP = 3-O-(5'-adenylyl)-L-seryl-[protein] + diphosphate</text>
        <dbReference type="Rhea" id="RHEA:58120"/>
        <dbReference type="Rhea" id="RHEA-COMP:9863"/>
        <dbReference type="Rhea" id="RHEA-COMP:15073"/>
        <dbReference type="ChEBI" id="CHEBI:29999"/>
        <dbReference type="ChEBI" id="CHEBI:30616"/>
        <dbReference type="ChEBI" id="CHEBI:33019"/>
        <dbReference type="ChEBI" id="CHEBI:142516"/>
        <dbReference type="EC" id="2.7.7.108"/>
    </reaction>
</comment>
<comment type="caution">
    <text evidence="9">The sequence shown here is derived from an EMBL/GenBank/DDBJ whole genome shotgun (WGS) entry which is preliminary data.</text>
</comment>
<accession>A0ABP7PL92</accession>
<protein>
    <recommendedName>
        <fullName evidence="8">Protein nucleotidyltransferase YdiU</fullName>
        <ecNumber evidence="8">2.7.7.-</ecNumber>
    </recommendedName>
    <alternativeName>
        <fullName evidence="8">Protein adenylyltransferase YdiU</fullName>
        <ecNumber evidence="8">2.7.7.108</ecNumber>
    </alternativeName>
    <alternativeName>
        <fullName evidence="8">Protein uridylyltransferase YdiU</fullName>
        <ecNumber evidence="8">2.7.7.-</ecNumber>
    </alternativeName>
</protein>
<feature type="binding site" evidence="8">
    <location>
        <position position="200"/>
    </location>
    <ligand>
        <name>ATP</name>
        <dbReference type="ChEBI" id="CHEBI:30616"/>
    </ligand>
</feature>
<keyword evidence="8" id="KW-0464">Manganese</keyword>
<feature type="binding site" evidence="8">
    <location>
        <position position="105"/>
    </location>
    <ligand>
        <name>ATP</name>
        <dbReference type="ChEBI" id="CHEBI:30616"/>
    </ligand>
</feature>
<name>A0ABP7PL92_9GAMM</name>